<sequence>MKFPFYVSSKEYLKGYAASNSDFLNNVKSINYIVVVPSGGNSETSSCYFIDSSSSEAYRFDVSEAESSTALYNAIQTMQYSNTNTAEYISTVQSGLNIFDSIYVPQWTEGAYIYNSVKSSNPFIKDAQTDVNAIEQCANYFLENYISGADISDVIGIYTLSHDDIVVKYYDTGVFEYYNYDMGGSDSEQTLADAYTISRNFINKDKGIVNDIYLSGAETRNDGLVFYYDYTVNNIPIKISDELAEQIGMTHAIEIVVNNESVKRYKRYAVDFTVDTENTAEINVDMITAWDDALINYTGNDVVTSVSDMFIGYYAGSEEDLFIKWFTNVNGNTIVGDTYK</sequence>
<dbReference type="AlphaFoldDB" id="A0A645A8R2"/>
<dbReference type="EMBL" id="VSSQ01012529">
    <property type="protein sequence ID" value="MPM49447.1"/>
    <property type="molecule type" value="Genomic_DNA"/>
</dbReference>
<dbReference type="Gene3D" id="3.30.310.160">
    <property type="entry name" value="YycH protein, domain 2"/>
    <property type="match status" value="1"/>
</dbReference>
<dbReference type="InterPro" id="IPR042274">
    <property type="entry name" value="YycH/YycI_2"/>
</dbReference>
<organism evidence="1">
    <name type="scientific">bioreactor metagenome</name>
    <dbReference type="NCBI Taxonomy" id="1076179"/>
    <lineage>
        <taxon>unclassified sequences</taxon>
        <taxon>metagenomes</taxon>
        <taxon>ecological metagenomes</taxon>
    </lineage>
</organism>
<evidence type="ECO:0000313" key="1">
    <source>
        <dbReference type="EMBL" id="MPM49447.1"/>
    </source>
</evidence>
<reference evidence="1" key="1">
    <citation type="submission" date="2019-08" db="EMBL/GenBank/DDBJ databases">
        <authorList>
            <person name="Kucharzyk K."/>
            <person name="Murdoch R.W."/>
            <person name="Higgins S."/>
            <person name="Loffler F."/>
        </authorList>
    </citation>
    <scope>NUCLEOTIDE SEQUENCE</scope>
</reference>
<comment type="caution">
    <text evidence="1">The sequence shown here is derived from an EMBL/GenBank/DDBJ whole genome shotgun (WGS) entry which is preliminary data.</text>
</comment>
<accession>A0A645A8R2</accession>
<proteinExistence type="predicted"/>
<gene>
    <name evidence="1" type="ORF">SDC9_96177</name>
</gene>
<protein>
    <submittedName>
        <fullName evidence="1">Uncharacterized protein</fullName>
    </submittedName>
</protein>
<name>A0A645A8R2_9ZZZZ</name>